<evidence type="ECO:0000313" key="6">
    <source>
        <dbReference type="Proteomes" id="UP000824201"/>
    </source>
</evidence>
<comment type="caution">
    <text evidence="5">The sequence shown here is derived from an EMBL/GenBank/DDBJ whole genome shotgun (WGS) entry which is preliminary data.</text>
</comment>
<proteinExistence type="inferred from homology"/>
<evidence type="ECO:0000256" key="2">
    <source>
        <dbReference type="ARBA" id="ARBA00023015"/>
    </source>
</evidence>
<evidence type="ECO:0000256" key="3">
    <source>
        <dbReference type="ARBA" id="ARBA00023125"/>
    </source>
</evidence>
<keyword evidence="3" id="KW-0238">DNA-binding</keyword>
<keyword evidence="2" id="KW-0805">Transcription regulation</keyword>
<keyword evidence="4" id="KW-0804">Transcription</keyword>
<dbReference type="Gene3D" id="1.10.4040.10">
    <property type="entry name" value="Penicillinase repressor domain"/>
    <property type="match status" value="1"/>
</dbReference>
<evidence type="ECO:0000256" key="4">
    <source>
        <dbReference type="ARBA" id="ARBA00023163"/>
    </source>
</evidence>
<dbReference type="AlphaFoldDB" id="A0A9D1EBQ0"/>
<reference evidence="5" key="1">
    <citation type="submission" date="2020-10" db="EMBL/GenBank/DDBJ databases">
        <authorList>
            <person name="Gilroy R."/>
        </authorList>
    </citation>
    <scope>NUCLEOTIDE SEQUENCE</scope>
    <source>
        <strain evidence="5">ChiW13-3771</strain>
    </source>
</reference>
<dbReference type="SUPFAM" id="SSF46785">
    <property type="entry name" value="Winged helix' DNA-binding domain"/>
    <property type="match status" value="1"/>
</dbReference>
<evidence type="ECO:0000313" key="5">
    <source>
        <dbReference type="EMBL" id="HIR87397.1"/>
    </source>
</evidence>
<protein>
    <submittedName>
        <fullName evidence="5">BlaI/MecI/CopY family transcriptional regulator</fullName>
    </submittedName>
</protein>
<dbReference type="GO" id="GO:0003677">
    <property type="term" value="F:DNA binding"/>
    <property type="evidence" value="ECO:0007669"/>
    <property type="project" value="UniProtKB-KW"/>
</dbReference>
<dbReference type="EMBL" id="DVHN01000002">
    <property type="protein sequence ID" value="HIR87397.1"/>
    <property type="molecule type" value="Genomic_DNA"/>
</dbReference>
<dbReference type="InterPro" id="IPR036390">
    <property type="entry name" value="WH_DNA-bd_sf"/>
</dbReference>
<name>A0A9D1EBQ0_9FIRM</name>
<dbReference type="InterPro" id="IPR036388">
    <property type="entry name" value="WH-like_DNA-bd_sf"/>
</dbReference>
<dbReference type="Proteomes" id="UP000824201">
    <property type="component" value="Unassembled WGS sequence"/>
</dbReference>
<evidence type="ECO:0000256" key="1">
    <source>
        <dbReference type="ARBA" id="ARBA00011046"/>
    </source>
</evidence>
<organism evidence="5 6">
    <name type="scientific">Candidatus Fimimorpha faecalis</name>
    <dbReference type="NCBI Taxonomy" id="2840824"/>
    <lineage>
        <taxon>Bacteria</taxon>
        <taxon>Bacillati</taxon>
        <taxon>Bacillota</taxon>
        <taxon>Clostridia</taxon>
        <taxon>Eubacteriales</taxon>
        <taxon>Candidatus Fimimorpha</taxon>
    </lineage>
</organism>
<sequence>MRGSRLSDCEIMIMQCVWAVDYDISSLEIQKAMLNKFQKKYERTTIATFLKKLKDKNFLMSYQKGVVVYYRALVSEKEFQKEEAQLFKNTIFEGSFSKLLSAFAESEELTQEEADQIKELVDKNKKNG</sequence>
<comment type="similarity">
    <text evidence="1">Belongs to the BlaI transcriptional regulatory family.</text>
</comment>
<dbReference type="PIRSF" id="PIRSF019455">
    <property type="entry name" value="CopR_AtkY"/>
    <property type="match status" value="1"/>
</dbReference>
<accession>A0A9D1EBQ0</accession>
<dbReference type="GO" id="GO:0045892">
    <property type="term" value="P:negative regulation of DNA-templated transcription"/>
    <property type="evidence" value="ECO:0007669"/>
    <property type="project" value="InterPro"/>
</dbReference>
<dbReference type="InterPro" id="IPR005650">
    <property type="entry name" value="BlaI_family"/>
</dbReference>
<reference evidence="5" key="2">
    <citation type="journal article" date="2021" name="PeerJ">
        <title>Extensive microbial diversity within the chicken gut microbiome revealed by metagenomics and culture.</title>
        <authorList>
            <person name="Gilroy R."/>
            <person name="Ravi A."/>
            <person name="Getino M."/>
            <person name="Pursley I."/>
            <person name="Horton D.L."/>
            <person name="Alikhan N.F."/>
            <person name="Baker D."/>
            <person name="Gharbi K."/>
            <person name="Hall N."/>
            <person name="Watson M."/>
            <person name="Adriaenssens E.M."/>
            <person name="Foster-Nyarko E."/>
            <person name="Jarju S."/>
            <person name="Secka A."/>
            <person name="Antonio M."/>
            <person name="Oren A."/>
            <person name="Chaudhuri R.R."/>
            <person name="La Ragione R."/>
            <person name="Hildebrand F."/>
            <person name="Pallen M.J."/>
        </authorList>
    </citation>
    <scope>NUCLEOTIDE SEQUENCE</scope>
    <source>
        <strain evidence="5">ChiW13-3771</strain>
    </source>
</reference>
<dbReference type="Gene3D" id="1.10.10.10">
    <property type="entry name" value="Winged helix-like DNA-binding domain superfamily/Winged helix DNA-binding domain"/>
    <property type="match status" value="1"/>
</dbReference>
<gene>
    <name evidence="5" type="ORF">IAC96_00455</name>
</gene>
<dbReference type="Pfam" id="PF03965">
    <property type="entry name" value="Penicillinase_R"/>
    <property type="match status" value="1"/>
</dbReference>